<dbReference type="OrthoDB" id="3364132at2759"/>
<dbReference type="Pfam" id="PF25534">
    <property type="entry name" value="DUF7918"/>
    <property type="match status" value="1"/>
</dbReference>
<protein>
    <recommendedName>
        <fullName evidence="2">DUF7918 domain-containing protein</fullName>
    </recommendedName>
</protein>
<accession>A0A8H6RRQ8</accession>
<dbReference type="InterPro" id="IPR057678">
    <property type="entry name" value="DUF7918"/>
</dbReference>
<dbReference type="EMBL" id="JABCIY010000027">
    <property type="protein sequence ID" value="KAF7196284.1"/>
    <property type="molecule type" value="Genomic_DNA"/>
</dbReference>
<feature type="compositionally biased region" description="Basic and acidic residues" evidence="1">
    <location>
        <begin position="241"/>
        <end position="250"/>
    </location>
</feature>
<keyword evidence="4" id="KW-1185">Reference proteome</keyword>
<dbReference type="PANTHER" id="PTHR36223">
    <property type="entry name" value="BETA-LACTAMASE-TYPE TRANSPEPTIDASE FOLD DOMAIN CONTAINING PROTEIN"/>
    <property type="match status" value="1"/>
</dbReference>
<dbReference type="Proteomes" id="UP000660729">
    <property type="component" value="Unassembled WGS sequence"/>
</dbReference>
<proteinExistence type="predicted"/>
<evidence type="ECO:0000256" key="1">
    <source>
        <dbReference type="SAM" id="MobiDB-lite"/>
    </source>
</evidence>
<comment type="caution">
    <text evidence="3">The sequence shown here is derived from an EMBL/GenBank/DDBJ whole genome shotgun (WGS) entry which is preliminary data.</text>
</comment>
<feature type="domain" description="DUF7918" evidence="2">
    <location>
        <begin position="10"/>
        <end position="242"/>
    </location>
</feature>
<reference evidence="3" key="1">
    <citation type="submission" date="2020-04" db="EMBL/GenBank/DDBJ databases">
        <title>Draft genome resource of the tomato pathogen Pseudocercospora fuligena.</title>
        <authorList>
            <person name="Zaccaron A."/>
        </authorList>
    </citation>
    <scope>NUCLEOTIDE SEQUENCE</scope>
    <source>
        <strain evidence="3">PF001</strain>
    </source>
</reference>
<organism evidence="3 4">
    <name type="scientific">Pseudocercospora fuligena</name>
    <dbReference type="NCBI Taxonomy" id="685502"/>
    <lineage>
        <taxon>Eukaryota</taxon>
        <taxon>Fungi</taxon>
        <taxon>Dikarya</taxon>
        <taxon>Ascomycota</taxon>
        <taxon>Pezizomycotina</taxon>
        <taxon>Dothideomycetes</taxon>
        <taxon>Dothideomycetidae</taxon>
        <taxon>Mycosphaerellales</taxon>
        <taxon>Mycosphaerellaceae</taxon>
        <taxon>Pseudocercospora</taxon>
    </lineage>
</organism>
<dbReference type="AlphaFoldDB" id="A0A8H6RRQ8"/>
<feature type="region of interest" description="Disordered" evidence="1">
    <location>
        <begin position="236"/>
        <end position="348"/>
    </location>
</feature>
<feature type="compositionally biased region" description="Acidic residues" evidence="1">
    <location>
        <begin position="338"/>
        <end position="348"/>
    </location>
</feature>
<evidence type="ECO:0000259" key="2">
    <source>
        <dbReference type="Pfam" id="PF25534"/>
    </source>
</evidence>
<feature type="compositionally biased region" description="Basic and acidic residues" evidence="1">
    <location>
        <begin position="268"/>
        <end position="292"/>
    </location>
</feature>
<sequence length="348" mass="39086">MAISDSIPDVAVTIQVGDEALHEYDSIENDESQTDNKVVRYVEVAPNMKFEIHADLHAIPADFYREDEPLEEGKTRIGPQFGLAWYIVVDGKELDSVLFHDIMVKAYYTGGNTCLSRQARSGSELRPYQFSAIQEGGSKKQDLGEEELEKLGTIQIIVHHVEINGLVVQEDYQKKDIGPLDEAAVKGKEVETSVSLGEPVEGTLPAFYSDCTPVDPDNPVAIYEFRYRSKAELQKLNIIPRDQEPERQPDPEEEDRDLESMSPEEQLAELKRLRAAERERGDQTIRIKEEIRQNASRAGPPRRKTPTTVIVLGDDGEIEEEYEKPASPRKAALPTMDLDSDDSDADTT</sequence>
<name>A0A8H6RRQ8_9PEZI</name>
<dbReference type="PANTHER" id="PTHR36223:SF1">
    <property type="entry name" value="TRANSCRIPTION ELONGATION FACTOR EAF N-TERMINAL DOMAIN-CONTAINING PROTEIN"/>
    <property type="match status" value="1"/>
</dbReference>
<evidence type="ECO:0000313" key="3">
    <source>
        <dbReference type="EMBL" id="KAF7196284.1"/>
    </source>
</evidence>
<evidence type="ECO:0000313" key="4">
    <source>
        <dbReference type="Proteomes" id="UP000660729"/>
    </source>
</evidence>
<gene>
    <name evidence="3" type="ORF">HII31_02351</name>
</gene>